<sequence>MNTRISLIGALNPAISEQTYTALPTGVSWLQCLLKQQAIDQTDISLNLAHHLAFSQYIRYLPQWFEQFPREQILVLPSEDLFQNSPATMQQIYNFLGLEHHPLPEYRNLNPRKYNAISRQLHQQLTKYFRPYNQQLEDYLRQKFNW</sequence>
<evidence type="ECO:0000313" key="4">
    <source>
        <dbReference type="EMBL" id="CDM95898.1"/>
    </source>
</evidence>
<reference evidence="4 5" key="1">
    <citation type="submission" date="2014-02" db="EMBL/GenBank/DDBJ databases">
        <authorList>
            <person name="Genoscope - CEA"/>
        </authorList>
    </citation>
    <scope>NUCLEOTIDE SEQUENCE [LARGE SCALE GENOMIC DNA]</scope>
    <source>
        <strain evidence="4 5">PCC 8005</strain>
    </source>
</reference>
<protein>
    <recommendedName>
        <fullName evidence="3">Sulfotransferase domain-containing protein</fullName>
    </recommendedName>
</protein>
<dbReference type="SUPFAM" id="SSF52540">
    <property type="entry name" value="P-loop containing nucleoside triphosphate hydrolases"/>
    <property type="match status" value="1"/>
</dbReference>
<gene>
    <name evidence="4" type="ORF">ARTHRO_40304</name>
</gene>
<dbReference type="AlphaFoldDB" id="A0A9P1P034"/>
<evidence type="ECO:0000256" key="2">
    <source>
        <dbReference type="ARBA" id="ARBA00023180"/>
    </source>
</evidence>
<dbReference type="PANTHER" id="PTHR10605:SF56">
    <property type="entry name" value="BIFUNCTIONAL HEPARAN SULFATE N-DEACETYLASE_N-SULFOTRANSFERASE"/>
    <property type="match status" value="1"/>
</dbReference>
<name>A0A9P1P034_9CYAN</name>
<dbReference type="GO" id="GO:0008146">
    <property type="term" value="F:sulfotransferase activity"/>
    <property type="evidence" value="ECO:0007669"/>
    <property type="project" value="InterPro"/>
</dbReference>
<keyword evidence="1" id="KW-0808">Transferase</keyword>
<dbReference type="InterPro" id="IPR000863">
    <property type="entry name" value="Sulfotransferase_dom"/>
</dbReference>
<keyword evidence="2" id="KW-0325">Glycoprotein</keyword>
<feature type="domain" description="Sulfotransferase" evidence="3">
    <location>
        <begin position="42"/>
        <end position="120"/>
    </location>
</feature>
<dbReference type="Proteomes" id="UP000032946">
    <property type="component" value="Chromosome"/>
</dbReference>
<proteinExistence type="predicted"/>
<organism evidence="4 5">
    <name type="scientific">Limnospira indica PCC 8005</name>
    <dbReference type="NCBI Taxonomy" id="376219"/>
    <lineage>
        <taxon>Bacteria</taxon>
        <taxon>Bacillati</taxon>
        <taxon>Cyanobacteriota</taxon>
        <taxon>Cyanophyceae</taxon>
        <taxon>Oscillatoriophycideae</taxon>
        <taxon>Oscillatoriales</taxon>
        <taxon>Sirenicapillariaceae</taxon>
        <taxon>Limnospira</taxon>
    </lineage>
</organism>
<accession>A0A9P1P034</accession>
<evidence type="ECO:0000259" key="3">
    <source>
        <dbReference type="Pfam" id="PF00685"/>
    </source>
</evidence>
<evidence type="ECO:0000256" key="1">
    <source>
        <dbReference type="ARBA" id="ARBA00022679"/>
    </source>
</evidence>
<dbReference type="Gene3D" id="3.40.50.300">
    <property type="entry name" value="P-loop containing nucleotide triphosphate hydrolases"/>
    <property type="match status" value="1"/>
</dbReference>
<keyword evidence="5" id="KW-1185">Reference proteome</keyword>
<dbReference type="EMBL" id="FO818640">
    <property type="protein sequence ID" value="CDM95898.1"/>
    <property type="molecule type" value="Genomic_DNA"/>
</dbReference>
<dbReference type="RefSeq" id="WP_006624932.1">
    <property type="nucleotide sequence ID" value="NZ_FO818640.1"/>
</dbReference>
<dbReference type="Pfam" id="PF00685">
    <property type="entry name" value="Sulfotransfer_1"/>
    <property type="match status" value="1"/>
</dbReference>
<dbReference type="InterPro" id="IPR037359">
    <property type="entry name" value="NST/OST"/>
</dbReference>
<evidence type="ECO:0000313" key="5">
    <source>
        <dbReference type="Proteomes" id="UP000032946"/>
    </source>
</evidence>
<dbReference type="PANTHER" id="PTHR10605">
    <property type="entry name" value="HEPARAN SULFATE SULFOTRANSFERASE"/>
    <property type="match status" value="1"/>
</dbReference>
<dbReference type="InterPro" id="IPR027417">
    <property type="entry name" value="P-loop_NTPase"/>
</dbReference>